<dbReference type="PANTHER" id="PTHR10851">
    <property type="entry name" value="PYRIDOXINE-5-PHOSPHATE OXIDASE"/>
    <property type="match status" value="1"/>
</dbReference>
<dbReference type="Proteomes" id="UP000051952">
    <property type="component" value="Unassembled WGS sequence"/>
</dbReference>
<evidence type="ECO:0000259" key="8">
    <source>
        <dbReference type="Pfam" id="PF01243"/>
    </source>
</evidence>
<gene>
    <name evidence="10" type="ORF">BSAL_41110</name>
</gene>
<dbReference type="Pfam" id="PF01243">
    <property type="entry name" value="PNPOx_N"/>
    <property type="match status" value="1"/>
</dbReference>
<evidence type="ECO:0000256" key="4">
    <source>
        <dbReference type="ARBA" id="ARBA00012801"/>
    </source>
</evidence>
<feature type="domain" description="Pyridoxine 5'-phosphate oxidase dimerisation C-terminal" evidence="9">
    <location>
        <begin position="193"/>
        <end position="234"/>
    </location>
</feature>
<keyword evidence="7" id="KW-0560">Oxidoreductase</keyword>
<dbReference type="InterPro" id="IPR000659">
    <property type="entry name" value="Pyridox_Oxase"/>
</dbReference>
<dbReference type="EC" id="1.4.3.5" evidence="4"/>
<dbReference type="GO" id="GO:0004733">
    <property type="term" value="F:pyridoxamine phosphate oxidase activity"/>
    <property type="evidence" value="ECO:0007669"/>
    <property type="project" value="UniProtKB-EC"/>
</dbReference>
<dbReference type="NCBIfam" id="NF004231">
    <property type="entry name" value="PRK05679.1"/>
    <property type="match status" value="1"/>
</dbReference>
<evidence type="ECO:0000256" key="3">
    <source>
        <dbReference type="ARBA" id="ARBA00005037"/>
    </source>
</evidence>
<dbReference type="UniPathway" id="UPA01068">
    <property type="reaction ID" value="UER00304"/>
</dbReference>
<dbReference type="InterPro" id="IPR019576">
    <property type="entry name" value="Pyridoxamine_oxidase_dimer_C"/>
</dbReference>
<dbReference type="EMBL" id="CYKH01002124">
    <property type="protein sequence ID" value="CUG93155.1"/>
    <property type="molecule type" value="Genomic_DNA"/>
</dbReference>
<feature type="domain" description="Pyridoxamine 5'-phosphate oxidase N-terminal" evidence="8">
    <location>
        <begin position="62"/>
        <end position="178"/>
    </location>
</feature>
<evidence type="ECO:0000256" key="2">
    <source>
        <dbReference type="ARBA" id="ARBA00004738"/>
    </source>
</evidence>
<organism evidence="10 11">
    <name type="scientific">Bodo saltans</name>
    <name type="common">Flagellated protozoan</name>
    <dbReference type="NCBI Taxonomy" id="75058"/>
    <lineage>
        <taxon>Eukaryota</taxon>
        <taxon>Discoba</taxon>
        <taxon>Euglenozoa</taxon>
        <taxon>Kinetoplastea</taxon>
        <taxon>Metakinetoplastina</taxon>
        <taxon>Eubodonida</taxon>
        <taxon>Bodonidae</taxon>
        <taxon>Bodo</taxon>
    </lineage>
</organism>
<evidence type="ECO:0000256" key="7">
    <source>
        <dbReference type="ARBA" id="ARBA00023002"/>
    </source>
</evidence>
<dbReference type="AlphaFoldDB" id="A0A0S4JSE5"/>
<dbReference type="NCBIfam" id="TIGR00558">
    <property type="entry name" value="pdxH"/>
    <property type="match status" value="1"/>
</dbReference>
<accession>A0A0S4JSE5</accession>
<evidence type="ECO:0000259" key="9">
    <source>
        <dbReference type="Pfam" id="PF10590"/>
    </source>
</evidence>
<keyword evidence="11" id="KW-1185">Reference proteome</keyword>
<comment type="cofactor">
    <cofactor evidence="1">
        <name>FMN</name>
        <dbReference type="ChEBI" id="CHEBI:58210"/>
    </cofactor>
</comment>
<evidence type="ECO:0000256" key="5">
    <source>
        <dbReference type="ARBA" id="ARBA00022630"/>
    </source>
</evidence>
<evidence type="ECO:0000256" key="1">
    <source>
        <dbReference type="ARBA" id="ARBA00001917"/>
    </source>
</evidence>
<dbReference type="InterPro" id="IPR011576">
    <property type="entry name" value="Pyridox_Oxase_N"/>
</dbReference>
<dbReference type="SUPFAM" id="SSF50475">
    <property type="entry name" value="FMN-binding split barrel"/>
    <property type="match status" value="1"/>
</dbReference>
<dbReference type="PIRSF" id="PIRSF000190">
    <property type="entry name" value="Pyd_amn-ph_oxd"/>
    <property type="match status" value="1"/>
</dbReference>
<proteinExistence type="predicted"/>
<dbReference type="OrthoDB" id="303614at2759"/>
<reference evidence="11" key="1">
    <citation type="submission" date="2015-09" db="EMBL/GenBank/DDBJ databases">
        <authorList>
            <consortium name="Pathogen Informatics"/>
        </authorList>
    </citation>
    <scope>NUCLEOTIDE SEQUENCE [LARGE SCALE GENOMIC DNA]</scope>
    <source>
        <strain evidence="11">Lake Konstanz</strain>
    </source>
</reference>
<name>A0A0S4JSE5_BODSA</name>
<dbReference type="Gene3D" id="2.30.110.10">
    <property type="entry name" value="Electron Transport, Fmn-binding Protein, Chain A"/>
    <property type="match status" value="1"/>
</dbReference>
<comment type="pathway">
    <text evidence="3">Cofactor metabolism; pyridoxal 5'-phosphate salvage; pyridoxal 5'-phosphate from pyridoxine 5'-phosphate: step 1/1.</text>
</comment>
<keyword evidence="6" id="KW-0288">FMN</keyword>
<dbReference type="VEuPathDB" id="TriTrypDB:BSAL_41110"/>
<evidence type="ECO:0000313" key="10">
    <source>
        <dbReference type="EMBL" id="CUG93155.1"/>
    </source>
</evidence>
<dbReference type="OMA" id="AYFRTRP"/>
<sequence>MALVTPTVSSALAATLAELKAAGELDLATFNKGESSSVDYSAPFALFSQWYAQAQTTETPWANAVNVATVGANGRPSSRAVLMQMFSVQNGFGFYTNYASRKGREMDENPFVAMTFYWPQLARQVRIEGRVAKASETDSDAYFARRPRGHQISAWSSLQSECLPSADVFTTRIREMEAQFPEGTPVPRPPHCGLYFVTPDAFEFWCEGGNRRHQRLTFSKSDGEALWTIGRLFP</sequence>
<dbReference type="InterPro" id="IPR012349">
    <property type="entry name" value="Split_barrel_FMN-bd"/>
</dbReference>
<evidence type="ECO:0000256" key="6">
    <source>
        <dbReference type="ARBA" id="ARBA00022643"/>
    </source>
</evidence>
<dbReference type="GO" id="GO:0008615">
    <property type="term" value="P:pyridoxine biosynthetic process"/>
    <property type="evidence" value="ECO:0007669"/>
    <property type="project" value="InterPro"/>
</dbReference>
<comment type="pathway">
    <text evidence="2">Cofactor metabolism; pyridoxal 5'-phosphate salvage; pyridoxal 5'-phosphate from pyridoxamine 5'-phosphate: step 1/1.</text>
</comment>
<dbReference type="GO" id="GO:0010181">
    <property type="term" value="F:FMN binding"/>
    <property type="evidence" value="ECO:0007669"/>
    <property type="project" value="InterPro"/>
</dbReference>
<evidence type="ECO:0000313" key="11">
    <source>
        <dbReference type="Proteomes" id="UP000051952"/>
    </source>
</evidence>
<dbReference type="Pfam" id="PF10590">
    <property type="entry name" value="PNP_phzG_C"/>
    <property type="match status" value="1"/>
</dbReference>
<dbReference type="PANTHER" id="PTHR10851:SF0">
    <property type="entry name" value="PYRIDOXINE-5'-PHOSPHATE OXIDASE"/>
    <property type="match status" value="1"/>
</dbReference>
<protein>
    <recommendedName>
        <fullName evidence="4">pyridoxal 5'-phosphate synthase</fullName>
        <ecNumber evidence="4">1.4.3.5</ecNumber>
    </recommendedName>
</protein>
<keyword evidence="5" id="KW-0285">Flavoprotein</keyword>